<feature type="domain" description="Transcriptional regulator SutA RNAP-binding" evidence="2">
    <location>
        <begin position="12"/>
        <end position="39"/>
    </location>
</feature>
<evidence type="ECO:0000256" key="1">
    <source>
        <dbReference type="SAM" id="MobiDB-lite"/>
    </source>
</evidence>
<dbReference type="RefSeq" id="WP_149612305.1">
    <property type="nucleotide sequence ID" value="NZ_VTUX01000007.1"/>
</dbReference>
<evidence type="ECO:0000313" key="4">
    <source>
        <dbReference type="Proteomes" id="UP000323708"/>
    </source>
</evidence>
<dbReference type="Pfam" id="PF20661">
    <property type="entry name" value="SutA-RBD"/>
    <property type="match status" value="1"/>
</dbReference>
<reference evidence="3 4" key="1">
    <citation type="submission" date="2019-09" db="EMBL/GenBank/DDBJ databases">
        <authorList>
            <person name="Chen X.-Y."/>
        </authorList>
    </citation>
    <scope>NUCLEOTIDE SEQUENCE [LARGE SCALE GENOMIC DNA]</scope>
    <source>
        <strain evidence="3 4">NY5</strain>
    </source>
</reference>
<evidence type="ECO:0000259" key="2">
    <source>
        <dbReference type="Pfam" id="PF20661"/>
    </source>
</evidence>
<feature type="region of interest" description="Disordered" evidence="1">
    <location>
        <begin position="40"/>
        <end position="64"/>
    </location>
</feature>
<dbReference type="InterPro" id="IPR049191">
    <property type="entry name" value="SutA_RBD"/>
</dbReference>
<accession>A0A5B0WTR4</accession>
<name>A0A5B0WTR4_9GAMM</name>
<protein>
    <recommendedName>
        <fullName evidence="2">Transcriptional regulator SutA RNAP-binding domain-containing protein</fullName>
    </recommendedName>
</protein>
<comment type="caution">
    <text evidence="3">The sequence shown here is derived from an EMBL/GenBank/DDBJ whole genome shotgun (WGS) entry which is preliminary data.</text>
</comment>
<proteinExistence type="predicted"/>
<organism evidence="3 4">
    <name type="scientific">Pseudohalioglobus sediminis</name>
    <dbReference type="NCBI Taxonomy" id="2606449"/>
    <lineage>
        <taxon>Bacteria</taxon>
        <taxon>Pseudomonadati</taxon>
        <taxon>Pseudomonadota</taxon>
        <taxon>Gammaproteobacteria</taxon>
        <taxon>Cellvibrionales</taxon>
        <taxon>Halieaceae</taxon>
        <taxon>Pseudohalioglobus</taxon>
    </lineage>
</organism>
<sequence>MRRDDHKYDVTEKSRIRDEIDEQIREYLKQGGRIDTLAKQQHASNNAKADATAWGGIEELPVGE</sequence>
<dbReference type="Proteomes" id="UP000323708">
    <property type="component" value="Unassembled WGS sequence"/>
</dbReference>
<gene>
    <name evidence="3" type="ORF">F0M18_15205</name>
</gene>
<evidence type="ECO:0000313" key="3">
    <source>
        <dbReference type="EMBL" id="KAA1189695.1"/>
    </source>
</evidence>
<dbReference type="AlphaFoldDB" id="A0A5B0WTR4"/>
<keyword evidence="4" id="KW-1185">Reference proteome</keyword>
<dbReference type="EMBL" id="VTUX01000007">
    <property type="protein sequence ID" value="KAA1189695.1"/>
    <property type="molecule type" value="Genomic_DNA"/>
</dbReference>